<accession>A0A318HBW6</accession>
<evidence type="ECO:0008006" key="3">
    <source>
        <dbReference type="Google" id="ProtNLM"/>
    </source>
</evidence>
<name>A0A318HBW6_9MYCO</name>
<dbReference type="Proteomes" id="UP000247781">
    <property type="component" value="Unassembled WGS sequence"/>
</dbReference>
<evidence type="ECO:0000313" key="2">
    <source>
        <dbReference type="Proteomes" id="UP000247781"/>
    </source>
</evidence>
<evidence type="ECO:0000313" key="1">
    <source>
        <dbReference type="EMBL" id="PXX05739.1"/>
    </source>
</evidence>
<organism evidence="1 2">
    <name type="scientific">Mycolicibacterium moriokaense</name>
    <dbReference type="NCBI Taxonomy" id="39691"/>
    <lineage>
        <taxon>Bacteria</taxon>
        <taxon>Bacillati</taxon>
        <taxon>Actinomycetota</taxon>
        <taxon>Actinomycetes</taxon>
        <taxon>Mycobacteriales</taxon>
        <taxon>Mycobacteriaceae</taxon>
        <taxon>Mycolicibacterium</taxon>
    </lineage>
</organism>
<reference evidence="2" key="1">
    <citation type="submission" date="2018-05" db="EMBL/GenBank/DDBJ databases">
        <authorList>
            <person name="Deangelis K."/>
            <person name="Huntemann M."/>
            <person name="Clum A."/>
            <person name="Pillay M."/>
            <person name="Palaniappan K."/>
            <person name="Varghese N."/>
            <person name="Mikhailova N."/>
            <person name="Stamatis D."/>
            <person name="Reddy T."/>
            <person name="Daum C."/>
            <person name="Shapiro N."/>
            <person name="Ivanova N."/>
            <person name="Kyrpides N."/>
            <person name="Woyke T."/>
        </authorList>
    </citation>
    <scope>NUCLEOTIDE SEQUENCE [LARGE SCALE GENOMIC DNA]</scope>
    <source>
        <strain evidence="2">GAS496</strain>
    </source>
</reference>
<sequence>MSHEPTVDPVRRLANHRLVFIGPALGETSVADYAENFIQAVRPYFADVVSYRTPGPGNATLADVRRHRNAFRNLVAEGPADQTLVHAELSTAAMASFWSLAGLKDVLVTATLHDPPQGLWYFAGTKFVMRHRLLRGAIHVPLLPLSRAIESAVYRDKTVFALTEAGRRSIERSFPRTRALYVPCMAFDRPAIRPAQDRPKAVGFFGYAYRGKGFEQIARIRELLPDDIAIRIAGRGTEELPASNGIEVLGGVHGPEEDAFFESIRAIVMPYGRRHWAADVFPASGVGASAQSYGTPLISTGYGPLSELDEATGGVTVQPPDENDGVATVLAEEITSLMNDRERLTELGLNAVRTGKERSRAGTGRAFAEAWSQLVDQATVRV</sequence>
<dbReference type="Gene3D" id="3.40.50.2000">
    <property type="entry name" value="Glycogen Phosphorylase B"/>
    <property type="match status" value="1"/>
</dbReference>
<dbReference type="SUPFAM" id="SSF53756">
    <property type="entry name" value="UDP-Glycosyltransferase/glycogen phosphorylase"/>
    <property type="match status" value="1"/>
</dbReference>
<proteinExistence type="predicted"/>
<dbReference type="EMBL" id="QJJU01000016">
    <property type="protein sequence ID" value="PXX05739.1"/>
    <property type="molecule type" value="Genomic_DNA"/>
</dbReference>
<comment type="caution">
    <text evidence="1">The sequence shown here is derived from an EMBL/GenBank/DDBJ whole genome shotgun (WGS) entry which is preliminary data.</text>
</comment>
<keyword evidence="2" id="KW-1185">Reference proteome</keyword>
<gene>
    <name evidence="1" type="ORF">C8E89_11649</name>
</gene>
<dbReference type="AlphaFoldDB" id="A0A318HBW6"/>
<dbReference type="RefSeq" id="WP_110318199.1">
    <property type="nucleotide sequence ID" value="NZ_QJJU01000016.1"/>
</dbReference>
<protein>
    <recommendedName>
        <fullName evidence="3">Glycosyltransferase involved in cell wall biosynthesis</fullName>
    </recommendedName>
</protein>
<reference evidence="1 2" key="2">
    <citation type="submission" date="2018-06" db="EMBL/GenBank/DDBJ databases">
        <title>Sequencing of bacterial isolates from soil warming experiment in Harvard Forest, Massachusetts, USA.</title>
        <authorList>
            <person name="Deangelis K.PhD."/>
        </authorList>
    </citation>
    <scope>NUCLEOTIDE SEQUENCE [LARGE SCALE GENOMIC DNA]</scope>
    <source>
        <strain evidence="1 2">GAS496</strain>
    </source>
</reference>
<dbReference type="OrthoDB" id="4120491at2"/>